<name>A0A814AWM6_9BILA</name>
<dbReference type="AlphaFoldDB" id="A0A814AWM6"/>
<dbReference type="InterPro" id="IPR006045">
    <property type="entry name" value="Cupin_1"/>
</dbReference>
<dbReference type="InterPro" id="IPR050253">
    <property type="entry name" value="Seed_Storage-Functional"/>
</dbReference>
<dbReference type="PANTHER" id="PTHR31189">
    <property type="entry name" value="OS03G0336100 PROTEIN-RELATED"/>
    <property type="match status" value="1"/>
</dbReference>
<keyword evidence="2" id="KW-0732">Signal</keyword>
<dbReference type="InterPro" id="IPR011051">
    <property type="entry name" value="RmlC_Cupin_sf"/>
</dbReference>
<evidence type="ECO:0000313" key="4">
    <source>
        <dbReference type="EMBL" id="CAF0918547.1"/>
    </source>
</evidence>
<accession>A0A814AWM6</accession>
<evidence type="ECO:0000259" key="3">
    <source>
        <dbReference type="SMART" id="SM00835"/>
    </source>
</evidence>
<evidence type="ECO:0000256" key="2">
    <source>
        <dbReference type="SAM" id="SignalP"/>
    </source>
</evidence>
<reference evidence="4" key="1">
    <citation type="submission" date="2021-02" db="EMBL/GenBank/DDBJ databases">
        <authorList>
            <person name="Nowell W R."/>
        </authorList>
    </citation>
    <scope>NUCLEOTIDE SEQUENCE</scope>
</reference>
<feature type="chain" id="PRO_5032832450" description="Cupin type-1 domain-containing protein" evidence="2">
    <location>
        <begin position="17"/>
        <end position="665"/>
    </location>
</feature>
<feature type="domain" description="Cupin type-1" evidence="3">
    <location>
        <begin position="29"/>
        <end position="176"/>
    </location>
</feature>
<dbReference type="Gene3D" id="2.60.120.10">
    <property type="entry name" value="Jelly Rolls"/>
    <property type="match status" value="1"/>
</dbReference>
<dbReference type="PROSITE" id="PS00725">
    <property type="entry name" value="GERMIN"/>
    <property type="match status" value="1"/>
</dbReference>
<feature type="compositionally biased region" description="Polar residues" evidence="1">
    <location>
        <begin position="510"/>
        <end position="547"/>
    </location>
</feature>
<dbReference type="Pfam" id="PF00190">
    <property type="entry name" value="Cupin_1"/>
    <property type="match status" value="1"/>
</dbReference>
<sequence length="665" mass="71295">MLCYLGFFVCIANVLSVSSYRSVEHENLFHLSKTKALTYEGGNIWQADETSFPILKNQFGSMAILTLKVGGIRQPHWHPFAWELNYVISGKAEWSIVGTNGQHDSFIANVGDLVFIPRGIFHYFANADSEEELKVLIIFNSSQVVEDDDIGIVPSLNEIPIDILAASFGMPKDYFKDIPRNATSTPIIIRKDTKHRNPSLLRKRDVEKSEQFTDFLFDFCVVQQKMSSYCFAFVAIIAVIGTIVVDDASGTLIPTCSVASHSCSSTDAQTITGSFIMINADFTLLTSQKASLISCFTNQLRLSSSLNIKVTVQVQAIDQLSNGDCRVSYKCSGVGHHPSALSCLKATPNCDAFKTILGKCFRSSGTKVGVGLPILGGLLGAVGGILKVGSGIVGGLLAAVTSHTCSSTGTQTIAGSFIIVSVDLTLVTAQKASIASCFTNQLRLSHSLNIKAIVEVQGIDHLDNGDCRVSYKCSGVGHHPSALTCLKATPNCDAFKTILGKCSHSSGTQVGENNNGDGQYDGNSNGDGQYDGSNNGDGQYDGSNNGDVQGDGSVDVTVTSNTCASTDSQTIDGSFDICNADLELLKAQKDSFESCCTNQLRSSHSLNIKISVEVQGFEQLENGDCRVSYKCSGIGHHPSALSCLKTCPNTNPFRDILGKCSLQKW</sequence>
<dbReference type="SMART" id="SM00835">
    <property type="entry name" value="Cupin_1"/>
    <property type="match status" value="1"/>
</dbReference>
<evidence type="ECO:0000256" key="1">
    <source>
        <dbReference type="SAM" id="MobiDB-lite"/>
    </source>
</evidence>
<evidence type="ECO:0000313" key="5">
    <source>
        <dbReference type="Proteomes" id="UP000663845"/>
    </source>
</evidence>
<dbReference type="EMBL" id="CAJNOG010000086">
    <property type="protein sequence ID" value="CAF0918547.1"/>
    <property type="molecule type" value="Genomic_DNA"/>
</dbReference>
<organism evidence="4 5">
    <name type="scientific">Adineta steineri</name>
    <dbReference type="NCBI Taxonomy" id="433720"/>
    <lineage>
        <taxon>Eukaryota</taxon>
        <taxon>Metazoa</taxon>
        <taxon>Spiralia</taxon>
        <taxon>Gnathifera</taxon>
        <taxon>Rotifera</taxon>
        <taxon>Eurotatoria</taxon>
        <taxon>Bdelloidea</taxon>
        <taxon>Adinetida</taxon>
        <taxon>Adinetidae</taxon>
        <taxon>Adineta</taxon>
    </lineage>
</organism>
<proteinExistence type="predicted"/>
<gene>
    <name evidence="4" type="ORF">JYZ213_LOCUS11480</name>
</gene>
<dbReference type="Proteomes" id="UP000663845">
    <property type="component" value="Unassembled WGS sequence"/>
</dbReference>
<comment type="caution">
    <text evidence="4">The sequence shown here is derived from an EMBL/GenBank/DDBJ whole genome shotgun (WGS) entry which is preliminary data.</text>
</comment>
<dbReference type="CDD" id="cd20306">
    <property type="entry name" value="cupin_OxDC-like"/>
    <property type="match status" value="1"/>
</dbReference>
<dbReference type="SUPFAM" id="SSF51182">
    <property type="entry name" value="RmlC-like cupins"/>
    <property type="match status" value="1"/>
</dbReference>
<dbReference type="GO" id="GO:0030145">
    <property type="term" value="F:manganese ion binding"/>
    <property type="evidence" value="ECO:0007669"/>
    <property type="project" value="InterPro"/>
</dbReference>
<feature type="region of interest" description="Disordered" evidence="1">
    <location>
        <begin position="510"/>
        <end position="551"/>
    </location>
</feature>
<dbReference type="InterPro" id="IPR014710">
    <property type="entry name" value="RmlC-like_jellyroll"/>
</dbReference>
<dbReference type="InterPro" id="IPR019780">
    <property type="entry name" value="Germin_Mn-BS"/>
</dbReference>
<protein>
    <recommendedName>
        <fullName evidence="3">Cupin type-1 domain-containing protein</fullName>
    </recommendedName>
</protein>
<feature type="signal peptide" evidence="2">
    <location>
        <begin position="1"/>
        <end position="16"/>
    </location>
</feature>